<keyword evidence="5" id="KW-1003">Cell membrane</keyword>
<dbReference type="InterPro" id="IPR002781">
    <property type="entry name" value="TM_pro_TauE-like"/>
</dbReference>
<feature type="transmembrane region" description="Helical" evidence="5">
    <location>
        <begin position="215"/>
        <end position="237"/>
    </location>
</feature>
<reference evidence="6 7" key="1">
    <citation type="submission" date="2017-05" db="EMBL/GenBank/DDBJ databases">
        <authorList>
            <person name="Varghese N."/>
            <person name="Submissions S."/>
        </authorList>
    </citation>
    <scope>NUCLEOTIDE SEQUENCE [LARGE SCALE GENOMIC DNA]</scope>
    <source>
        <strain evidence="6 7">DSM 21985</strain>
    </source>
</reference>
<keyword evidence="3 5" id="KW-1133">Transmembrane helix</keyword>
<dbReference type="PANTHER" id="PTHR43701:SF5">
    <property type="entry name" value="MEMBRANE TRANSPORTER PROTEIN-RELATED"/>
    <property type="match status" value="1"/>
</dbReference>
<dbReference type="Pfam" id="PF01925">
    <property type="entry name" value="TauE"/>
    <property type="match status" value="1"/>
</dbReference>
<keyword evidence="7" id="KW-1185">Reference proteome</keyword>
<evidence type="ECO:0000313" key="7">
    <source>
        <dbReference type="Proteomes" id="UP000317557"/>
    </source>
</evidence>
<protein>
    <recommendedName>
        <fullName evidence="5">Probable membrane transporter protein</fullName>
    </recommendedName>
</protein>
<feature type="transmembrane region" description="Helical" evidence="5">
    <location>
        <begin position="249"/>
        <end position="267"/>
    </location>
</feature>
<comment type="subcellular location">
    <subcellularLocation>
        <location evidence="5">Cell membrane</location>
        <topology evidence="5">Multi-pass membrane protein</topology>
    </subcellularLocation>
    <subcellularLocation>
        <location evidence="1">Membrane</location>
        <topology evidence="1">Multi-pass membrane protein</topology>
    </subcellularLocation>
</comment>
<evidence type="ECO:0000256" key="2">
    <source>
        <dbReference type="ARBA" id="ARBA00022692"/>
    </source>
</evidence>
<name>A0A521E190_9BACT</name>
<sequence length="270" mass="28886">MLELFLLLLLGLFAGVLAGLLGIGGGIIFTPVLFFLFEGAGVENPVIWTIASGLFCTFVAASGSLVRQYVQKNVFWKEGLILGLMGAIGISVGKLVVTSSYYSRKEFVIFFSAILLYAAYMMFGRGKDKSDEYDRKFQPMKLKQSFVTGGIGGFVAALAGVGGGGVMVPIMNLFYKQPFRKAVSVSHLAMIIMVTSGWVQLAIEPGAVSGLTGYSIGFVDFGAALPLSLGGLIGGFGGAFLNHKIKRKYLQWGFAIMAIAMAARLLWSIL</sequence>
<evidence type="ECO:0000256" key="5">
    <source>
        <dbReference type="RuleBase" id="RU363041"/>
    </source>
</evidence>
<evidence type="ECO:0000256" key="1">
    <source>
        <dbReference type="ARBA" id="ARBA00004141"/>
    </source>
</evidence>
<dbReference type="GO" id="GO:0005886">
    <property type="term" value="C:plasma membrane"/>
    <property type="evidence" value="ECO:0007669"/>
    <property type="project" value="UniProtKB-SubCell"/>
</dbReference>
<feature type="transmembrane region" description="Helical" evidence="5">
    <location>
        <begin position="107"/>
        <end position="124"/>
    </location>
</feature>
<feature type="transmembrane region" description="Helical" evidence="5">
    <location>
        <begin position="46"/>
        <end position="67"/>
    </location>
</feature>
<dbReference type="EMBL" id="FXTP01000010">
    <property type="protein sequence ID" value="SMO77662.1"/>
    <property type="molecule type" value="Genomic_DNA"/>
</dbReference>
<evidence type="ECO:0000256" key="3">
    <source>
        <dbReference type="ARBA" id="ARBA00022989"/>
    </source>
</evidence>
<comment type="similarity">
    <text evidence="5">Belongs to the 4-toluene sulfonate uptake permease (TSUP) (TC 2.A.102) family.</text>
</comment>
<dbReference type="Proteomes" id="UP000317557">
    <property type="component" value="Unassembled WGS sequence"/>
</dbReference>
<keyword evidence="4 5" id="KW-0472">Membrane</keyword>
<dbReference type="OrthoDB" id="1524041at2"/>
<gene>
    <name evidence="6" type="ORF">SAMN06265219_11045</name>
</gene>
<feature type="transmembrane region" description="Helical" evidence="5">
    <location>
        <begin position="145"/>
        <end position="170"/>
    </location>
</feature>
<dbReference type="AlphaFoldDB" id="A0A521E190"/>
<proteinExistence type="inferred from homology"/>
<dbReference type="InterPro" id="IPR051598">
    <property type="entry name" value="TSUP/Inactive_protease-like"/>
</dbReference>
<dbReference type="PANTHER" id="PTHR43701">
    <property type="entry name" value="MEMBRANE TRANSPORTER PROTEIN MJ0441-RELATED"/>
    <property type="match status" value="1"/>
</dbReference>
<evidence type="ECO:0000256" key="4">
    <source>
        <dbReference type="ARBA" id="ARBA00023136"/>
    </source>
</evidence>
<accession>A0A521E190</accession>
<keyword evidence="2 5" id="KW-0812">Transmembrane</keyword>
<organism evidence="6 7">
    <name type="scientific">Gracilimonas mengyeensis</name>
    <dbReference type="NCBI Taxonomy" id="1302730"/>
    <lineage>
        <taxon>Bacteria</taxon>
        <taxon>Pseudomonadati</taxon>
        <taxon>Balneolota</taxon>
        <taxon>Balneolia</taxon>
        <taxon>Balneolales</taxon>
        <taxon>Balneolaceae</taxon>
        <taxon>Gracilimonas</taxon>
    </lineage>
</organism>
<dbReference type="RefSeq" id="WP_142454865.1">
    <property type="nucleotide sequence ID" value="NZ_FXTP01000010.1"/>
</dbReference>
<evidence type="ECO:0000313" key="6">
    <source>
        <dbReference type="EMBL" id="SMO77662.1"/>
    </source>
</evidence>
<feature type="transmembrane region" description="Helical" evidence="5">
    <location>
        <begin position="79"/>
        <end position="101"/>
    </location>
</feature>